<gene>
    <name evidence="14" type="ORF">PEVE_00011965</name>
</gene>
<comment type="caution">
    <text evidence="14">The sequence shown here is derived from an EMBL/GenBank/DDBJ whole genome shotgun (WGS) entry which is preliminary data.</text>
</comment>
<keyword evidence="2 12" id="KW-0698">rRNA processing</keyword>
<evidence type="ECO:0000256" key="6">
    <source>
        <dbReference type="ARBA" id="ARBA00022884"/>
    </source>
</evidence>
<dbReference type="PROSITE" id="PS51689">
    <property type="entry name" value="SAM_RNA_A_N6_MT"/>
    <property type="match status" value="1"/>
</dbReference>
<comment type="similarity">
    <text evidence="11 12">Belongs to the class I-like SAM-binding methyltransferase superfamily. rRNA adenine N(6)-methyltransferase family.</text>
</comment>
<dbReference type="SMART" id="SM00650">
    <property type="entry name" value="rADc"/>
    <property type="match status" value="1"/>
</dbReference>
<feature type="binding site" evidence="11">
    <location>
        <position position="95"/>
    </location>
    <ligand>
        <name>S-adenosyl-L-methionine</name>
        <dbReference type="ChEBI" id="CHEBI:59789"/>
    </ligand>
</feature>
<evidence type="ECO:0000256" key="9">
    <source>
        <dbReference type="ARBA" id="ARBA00023128"/>
    </source>
</evidence>
<dbReference type="Gene3D" id="1.10.8.100">
    <property type="entry name" value="Ribosomal RNA adenine dimethylase-like, domain 2"/>
    <property type="match status" value="1"/>
</dbReference>
<evidence type="ECO:0000256" key="12">
    <source>
        <dbReference type="RuleBase" id="RU362106"/>
    </source>
</evidence>
<keyword evidence="10" id="KW-0804">Transcription</keyword>
<dbReference type="Pfam" id="PF00398">
    <property type="entry name" value="RrnaAD"/>
    <property type="match status" value="1"/>
</dbReference>
<evidence type="ECO:0000256" key="5">
    <source>
        <dbReference type="ARBA" id="ARBA00022691"/>
    </source>
</evidence>
<accession>A0ABN8RH98</accession>
<feature type="binding site" evidence="11">
    <location>
        <position position="46"/>
    </location>
    <ligand>
        <name>S-adenosyl-L-methionine</name>
        <dbReference type="ChEBI" id="CHEBI:59789"/>
    </ligand>
</feature>
<dbReference type="InterPro" id="IPR001737">
    <property type="entry name" value="KsgA/Erm"/>
</dbReference>
<evidence type="ECO:0000313" key="15">
    <source>
        <dbReference type="Proteomes" id="UP001159427"/>
    </source>
</evidence>
<evidence type="ECO:0000256" key="2">
    <source>
        <dbReference type="ARBA" id="ARBA00022552"/>
    </source>
</evidence>
<keyword evidence="3 11" id="KW-0489">Methyltransferase</keyword>
<evidence type="ECO:0000256" key="1">
    <source>
        <dbReference type="ARBA" id="ARBA00004173"/>
    </source>
</evidence>
<organism evidence="14 15">
    <name type="scientific">Porites evermanni</name>
    <dbReference type="NCBI Taxonomy" id="104178"/>
    <lineage>
        <taxon>Eukaryota</taxon>
        <taxon>Metazoa</taxon>
        <taxon>Cnidaria</taxon>
        <taxon>Anthozoa</taxon>
        <taxon>Hexacorallia</taxon>
        <taxon>Scleractinia</taxon>
        <taxon>Fungiina</taxon>
        <taxon>Poritidae</taxon>
        <taxon>Porites</taxon>
    </lineage>
</organism>
<keyword evidence="5 11" id="KW-0949">S-adenosyl-L-methionine</keyword>
<evidence type="ECO:0000256" key="3">
    <source>
        <dbReference type="ARBA" id="ARBA00022603"/>
    </source>
</evidence>
<keyword evidence="15" id="KW-1185">Reference proteome</keyword>
<comment type="subcellular location">
    <subcellularLocation>
        <location evidence="1">Mitochondrion</location>
    </subcellularLocation>
</comment>
<evidence type="ECO:0000256" key="10">
    <source>
        <dbReference type="ARBA" id="ARBA00023163"/>
    </source>
</evidence>
<dbReference type="PANTHER" id="PTHR11727:SF13">
    <property type="entry name" value="DIMETHYLADENOSINE TRANSFERASE 2, MITOCHONDRIAL"/>
    <property type="match status" value="1"/>
</dbReference>
<dbReference type="InterPro" id="IPR029063">
    <property type="entry name" value="SAM-dependent_MTases_sf"/>
</dbReference>
<comment type="caution">
    <text evidence="11">Lacks conserved residue(s) required for the propagation of feature annotation.</text>
</comment>
<feature type="binding site" evidence="11">
    <location>
        <position position="48"/>
    </location>
    <ligand>
        <name>S-adenosyl-L-methionine</name>
        <dbReference type="ChEBI" id="CHEBI:59789"/>
    </ligand>
</feature>
<dbReference type="Gene3D" id="3.40.50.150">
    <property type="entry name" value="Vaccinia Virus protein VP39"/>
    <property type="match status" value="1"/>
</dbReference>
<dbReference type="EMBL" id="CALNXI010001875">
    <property type="protein sequence ID" value="CAH3178790.1"/>
    <property type="molecule type" value="Genomic_DNA"/>
</dbReference>
<keyword evidence="7" id="KW-0809">Transit peptide</keyword>
<dbReference type="InterPro" id="IPR020598">
    <property type="entry name" value="rRNA_Ade_methylase_Trfase_N"/>
</dbReference>
<protein>
    <recommendedName>
        <fullName evidence="12">rRNA adenine N(6)-methyltransferase</fullName>
        <ecNumber evidence="12">2.1.1.-</ecNumber>
    </recommendedName>
</protein>
<evidence type="ECO:0000259" key="13">
    <source>
        <dbReference type="SMART" id="SM00650"/>
    </source>
</evidence>
<feature type="binding site" evidence="11">
    <location>
        <position position="123"/>
    </location>
    <ligand>
        <name>S-adenosyl-L-methionine</name>
        <dbReference type="ChEBI" id="CHEBI:59789"/>
    </ligand>
</feature>
<sequence>MAALFKHVLGAGMTSSSLCRSPAFCFSTKSHLVTKYNLAFQKKNYKYVLDEKLAFRIAQSLGRLEDDVIIETNPGPGVLTKALFEVGATHVIGLEPERKFHPALWDIQAENTAKKRFDLLHGDFSKIDPHEGSDRAGAFCSPPAISSEDVLSTVESKPWTSDQLAARFVGIESATNPTVLPRVLIGQLSKMVAGKGIFQKGRCELAFFYAEDRAQKLTAEYGSKYFNRISIMVSLFCDVKVLLCEPCSNFYPVRGKERNRFLNLMSLVPKKIPAVDISSDNLHYLNYFIRLLLVKPQRRVIEAIESISPGSHVLLDELQWPYDTTARDLHPEDIGKLASAFFKWEGKSLNFYYDSGCNDQLEGLKFI</sequence>
<dbReference type="EC" id="2.1.1.-" evidence="12"/>
<keyword evidence="4 11" id="KW-0808">Transferase</keyword>
<evidence type="ECO:0000313" key="14">
    <source>
        <dbReference type="EMBL" id="CAH3178790.1"/>
    </source>
</evidence>
<evidence type="ECO:0000256" key="4">
    <source>
        <dbReference type="ARBA" id="ARBA00022679"/>
    </source>
</evidence>
<dbReference type="PANTHER" id="PTHR11727">
    <property type="entry name" value="DIMETHYLADENOSINE TRANSFERASE"/>
    <property type="match status" value="1"/>
</dbReference>
<feature type="domain" description="Ribosomal RNA adenine methylase transferase N-terminal" evidence="13">
    <location>
        <begin position="53"/>
        <end position="259"/>
    </location>
</feature>
<proteinExistence type="inferred from homology"/>
<keyword evidence="8" id="KW-0805">Transcription regulation</keyword>
<evidence type="ECO:0000256" key="8">
    <source>
        <dbReference type="ARBA" id="ARBA00023015"/>
    </source>
</evidence>
<dbReference type="Proteomes" id="UP001159427">
    <property type="component" value="Unassembled WGS sequence"/>
</dbReference>
<evidence type="ECO:0000256" key="7">
    <source>
        <dbReference type="ARBA" id="ARBA00022946"/>
    </source>
</evidence>
<evidence type="ECO:0000256" key="11">
    <source>
        <dbReference type="PROSITE-ProRule" id="PRU01026"/>
    </source>
</evidence>
<dbReference type="InterPro" id="IPR023165">
    <property type="entry name" value="rRNA_Ade_diMease-like_C"/>
</dbReference>
<name>A0ABN8RH98_9CNID</name>
<dbReference type="SUPFAM" id="SSF53335">
    <property type="entry name" value="S-adenosyl-L-methionine-dependent methyltransferases"/>
    <property type="match status" value="1"/>
</dbReference>
<keyword evidence="6 11" id="KW-0694">RNA-binding</keyword>
<reference evidence="14 15" key="1">
    <citation type="submission" date="2022-05" db="EMBL/GenBank/DDBJ databases">
        <authorList>
            <consortium name="Genoscope - CEA"/>
            <person name="William W."/>
        </authorList>
    </citation>
    <scope>NUCLEOTIDE SEQUENCE [LARGE SCALE GENOMIC DNA]</scope>
</reference>
<keyword evidence="9" id="KW-0496">Mitochondrion</keyword>